<dbReference type="Proteomes" id="UP000014216">
    <property type="component" value="Unassembled WGS sequence"/>
</dbReference>
<dbReference type="PANTHER" id="PTHR33531">
    <property type="entry name" value="RUBRERYTHRIN SUBFAMILY"/>
    <property type="match status" value="1"/>
</dbReference>
<evidence type="ECO:0000313" key="2">
    <source>
        <dbReference type="EMBL" id="EMS78932.1"/>
    </source>
</evidence>
<keyword evidence="3" id="KW-1185">Reference proteome</keyword>
<gene>
    <name evidence="2" type="primary">rbr1</name>
    <name evidence="2" type="ORF">Dpo_6c01310</name>
</gene>
<organism evidence="2 3">
    <name type="scientific">Desulfotignum phosphitoxidans DSM 13687</name>
    <dbReference type="NCBI Taxonomy" id="1286635"/>
    <lineage>
        <taxon>Bacteria</taxon>
        <taxon>Pseudomonadati</taxon>
        <taxon>Thermodesulfobacteriota</taxon>
        <taxon>Desulfobacteria</taxon>
        <taxon>Desulfobacterales</taxon>
        <taxon>Desulfobacteraceae</taxon>
        <taxon>Desulfotignum</taxon>
    </lineage>
</organism>
<dbReference type="PANTHER" id="PTHR33531:SF7">
    <property type="entry name" value="HYPOTHETICAL MEMBRANE PROTEIN, CONSERVED"/>
    <property type="match status" value="1"/>
</dbReference>
<evidence type="ECO:0000313" key="3">
    <source>
        <dbReference type="Proteomes" id="UP000014216"/>
    </source>
</evidence>
<dbReference type="EMBL" id="APJX01000006">
    <property type="protein sequence ID" value="EMS78932.1"/>
    <property type="molecule type" value="Genomic_DNA"/>
</dbReference>
<dbReference type="SUPFAM" id="SSF47240">
    <property type="entry name" value="Ferritin-like"/>
    <property type="match status" value="1"/>
</dbReference>
<feature type="domain" description="Rubrerythrin diiron-binding" evidence="1">
    <location>
        <begin position="7"/>
        <end position="54"/>
    </location>
</feature>
<dbReference type="InterPro" id="IPR003251">
    <property type="entry name" value="Rr_diiron-bd_dom"/>
</dbReference>
<accession>S0G3T9</accession>
<reference evidence="2 3" key="1">
    <citation type="journal article" date="2013" name="Genome Announc.">
        <title>Draft Genome Sequence of Desulfotignum phosphitoxidans DSM 13687 Strain FiPS-3.</title>
        <authorList>
            <person name="Poehlein A."/>
            <person name="Daniel R."/>
            <person name="Simeonova D.D."/>
        </authorList>
    </citation>
    <scope>NUCLEOTIDE SEQUENCE [LARGE SCALE GENOMIC DNA]</scope>
    <source>
        <strain evidence="2 3">DSM 13687</strain>
    </source>
</reference>
<dbReference type="InterPro" id="IPR009078">
    <property type="entry name" value="Ferritin-like_SF"/>
</dbReference>
<dbReference type="Gene3D" id="1.20.1260.10">
    <property type="match status" value="1"/>
</dbReference>
<protein>
    <submittedName>
        <fullName evidence="2">Rubrerythrin Rbr2</fullName>
    </submittedName>
</protein>
<dbReference type="Pfam" id="PF02915">
    <property type="entry name" value="Rubrerythrin"/>
    <property type="match status" value="1"/>
</dbReference>
<comment type="caution">
    <text evidence="2">The sequence shown here is derived from an EMBL/GenBank/DDBJ whole genome shotgun (WGS) entry which is preliminary data.</text>
</comment>
<sequence length="159" mass="18503">MFTVNDLIDIAVRMEKNGEARYLAAKKQVKEKKLQSFLQWMADEEADHCQWFENKKHHWVPETHQTDLETMLPDVIKEMMGDKALSLDDVNFSQVGSARALLEIFVSFENDTILFYEFLQTFIQEPDVLAGLEKIVAQEKKHVAEIQKMIQALADEETR</sequence>
<dbReference type="InterPro" id="IPR012347">
    <property type="entry name" value="Ferritin-like"/>
</dbReference>
<evidence type="ECO:0000259" key="1">
    <source>
        <dbReference type="Pfam" id="PF02915"/>
    </source>
</evidence>
<proteinExistence type="predicted"/>
<dbReference type="OrthoDB" id="5418888at2"/>
<dbReference type="RefSeq" id="WP_006966772.1">
    <property type="nucleotide sequence ID" value="NZ_APJX01000006.1"/>
</dbReference>
<dbReference type="GO" id="GO:0046872">
    <property type="term" value="F:metal ion binding"/>
    <property type="evidence" value="ECO:0007669"/>
    <property type="project" value="InterPro"/>
</dbReference>
<dbReference type="CDD" id="cd01045">
    <property type="entry name" value="Ferritin_like_AB"/>
    <property type="match status" value="1"/>
</dbReference>
<name>S0G3T9_9BACT</name>
<dbReference type="GO" id="GO:0016491">
    <property type="term" value="F:oxidoreductase activity"/>
    <property type="evidence" value="ECO:0007669"/>
    <property type="project" value="InterPro"/>
</dbReference>
<dbReference type="AlphaFoldDB" id="S0G3T9"/>